<keyword evidence="1" id="KW-0472">Membrane</keyword>
<dbReference type="AlphaFoldDB" id="A0A2N0WCV6"/>
<evidence type="ECO:0000256" key="1">
    <source>
        <dbReference type="SAM" id="Phobius"/>
    </source>
</evidence>
<comment type="caution">
    <text evidence="2">The sequence shown here is derived from an EMBL/GenBank/DDBJ whole genome shotgun (WGS) entry which is preliminary data.</text>
</comment>
<reference evidence="2 3" key="1">
    <citation type="submission" date="2017-12" db="EMBL/GenBank/DDBJ databases">
        <title>Draft Genome sequences of multiple microbial strains isolated from spacecraft associated surfaces.</title>
        <authorList>
            <person name="Seuylemezian A."/>
            <person name="Vaishampayan P."/>
            <person name="Venkateswaran K."/>
        </authorList>
    </citation>
    <scope>NUCLEOTIDE SEQUENCE [LARGE SCALE GENOMIC DNA]</scope>
    <source>
        <strain evidence="2 3">2P01AA</strain>
    </source>
</reference>
<feature type="transmembrane region" description="Helical" evidence="1">
    <location>
        <begin position="6"/>
        <end position="24"/>
    </location>
</feature>
<accession>A0A2N0WCV6</accession>
<protein>
    <submittedName>
        <fullName evidence="2">Uncharacterized protein</fullName>
    </submittedName>
</protein>
<sequence length="151" mass="17596">MKKNIAITLLILLALIQFLVILYLRKYLETPKIHVLERPLSIASSFDNYSDYTILPAGTVLYDDSDTLNRRVMVYFNLQGVDFKFIEQDADILKQPSEVAAIRVTELADLLKSVPLTKKDIYFIIQYDESLSEAERSLYFKQYQIDRNSFE</sequence>
<dbReference type="EMBL" id="PISJ01000017">
    <property type="protein sequence ID" value="PKF32390.1"/>
    <property type="molecule type" value="Genomic_DNA"/>
</dbReference>
<keyword evidence="1" id="KW-1133">Transmembrane helix</keyword>
<dbReference type="Proteomes" id="UP000233553">
    <property type="component" value="Unassembled WGS sequence"/>
</dbReference>
<dbReference type="RefSeq" id="WP_101236941.1">
    <property type="nucleotide sequence ID" value="NZ_PISJ01000017.1"/>
</dbReference>
<evidence type="ECO:0000313" key="2">
    <source>
        <dbReference type="EMBL" id="PKF32390.1"/>
    </source>
</evidence>
<organism evidence="2 3">
    <name type="scientific">Acinetobacter proteolyticus</name>
    <dbReference type="NCBI Taxonomy" id="1776741"/>
    <lineage>
        <taxon>Bacteria</taxon>
        <taxon>Pseudomonadati</taxon>
        <taxon>Pseudomonadota</taxon>
        <taxon>Gammaproteobacteria</taxon>
        <taxon>Moraxellales</taxon>
        <taxon>Moraxellaceae</taxon>
        <taxon>Acinetobacter</taxon>
    </lineage>
</organism>
<evidence type="ECO:0000313" key="3">
    <source>
        <dbReference type="Proteomes" id="UP000233553"/>
    </source>
</evidence>
<name>A0A2N0WCV6_9GAMM</name>
<proteinExistence type="predicted"/>
<keyword evidence="1" id="KW-0812">Transmembrane</keyword>
<gene>
    <name evidence="2" type="ORF">CW311_14280</name>
</gene>